<accession>A0ABX1H4C8</accession>
<keyword evidence="3" id="KW-1185">Reference proteome</keyword>
<feature type="chain" id="PRO_5046050163" evidence="1">
    <location>
        <begin position="26"/>
        <end position="163"/>
    </location>
</feature>
<evidence type="ECO:0000256" key="1">
    <source>
        <dbReference type="SAM" id="SignalP"/>
    </source>
</evidence>
<keyword evidence="1" id="KW-0732">Signal</keyword>
<dbReference type="RefSeq" id="WP_168540321.1">
    <property type="nucleotide sequence ID" value="NZ_JAAWWP010000009.1"/>
</dbReference>
<dbReference type="SUPFAM" id="SSF55486">
    <property type="entry name" value="Metalloproteases ('zincins'), catalytic domain"/>
    <property type="match status" value="1"/>
</dbReference>
<feature type="signal peptide" evidence="1">
    <location>
        <begin position="1"/>
        <end position="25"/>
    </location>
</feature>
<reference evidence="2 3" key="1">
    <citation type="submission" date="2020-04" db="EMBL/GenBank/DDBJ databases">
        <title>Phylogenetic Diversity and Antibacterial Activity against Ralstonia solanacearum of Endophytic Actinomycete Isolated from Moss.</title>
        <authorList>
            <person name="Zhuang X."/>
        </authorList>
    </citation>
    <scope>NUCLEOTIDE SEQUENCE [LARGE SCALE GENOMIC DNA]</scope>
    <source>
        <strain evidence="2 3">LD120</strain>
    </source>
</reference>
<sequence length="163" mass="17290">MIKRLGTAFGTALVAAVAFTAPASAAEAPADHQALTSRPGTAAESAADWSYDIDGSCDGYEDSIREGANYWESASEGDGTPVDCVSGYVEGCEDSRGGEPVYQAGGVIGCNWGRGDKITLSTDARDFALIAAHEFGHNWWDHSDYDCMSWDSQDEVMAPTMCD</sequence>
<protein>
    <submittedName>
        <fullName evidence="2">Uncharacterized protein</fullName>
    </submittedName>
</protein>
<evidence type="ECO:0000313" key="2">
    <source>
        <dbReference type="EMBL" id="NKI42873.1"/>
    </source>
</evidence>
<organism evidence="2 3">
    <name type="scientific">Streptomyces physcomitrii</name>
    <dbReference type="NCBI Taxonomy" id="2724184"/>
    <lineage>
        <taxon>Bacteria</taxon>
        <taxon>Bacillati</taxon>
        <taxon>Actinomycetota</taxon>
        <taxon>Actinomycetes</taxon>
        <taxon>Kitasatosporales</taxon>
        <taxon>Streptomycetaceae</taxon>
        <taxon>Streptomyces</taxon>
    </lineage>
</organism>
<gene>
    <name evidence="2" type="ORF">HFV08_16840</name>
</gene>
<dbReference type="EMBL" id="JAAWWP010000009">
    <property type="protein sequence ID" value="NKI42873.1"/>
    <property type="molecule type" value="Genomic_DNA"/>
</dbReference>
<proteinExistence type="predicted"/>
<evidence type="ECO:0000313" key="3">
    <source>
        <dbReference type="Proteomes" id="UP000772196"/>
    </source>
</evidence>
<dbReference type="Proteomes" id="UP000772196">
    <property type="component" value="Unassembled WGS sequence"/>
</dbReference>
<comment type="caution">
    <text evidence="2">The sequence shown here is derived from an EMBL/GenBank/DDBJ whole genome shotgun (WGS) entry which is preliminary data.</text>
</comment>
<name>A0ABX1H4C8_9ACTN</name>